<keyword evidence="2" id="KW-1185">Reference proteome</keyword>
<feature type="region of interest" description="Disordered" evidence="1">
    <location>
        <begin position="380"/>
        <end position="415"/>
    </location>
</feature>
<accession>A0A183BVL7</accession>
<dbReference type="Proteomes" id="UP000050741">
    <property type="component" value="Unassembled WGS sequence"/>
</dbReference>
<name>A0A183BVL7_GLOPA</name>
<evidence type="ECO:0000256" key="1">
    <source>
        <dbReference type="SAM" id="MobiDB-lite"/>
    </source>
</evidence>
<organism evidence="2 3">
    <name type="scientific">Globodera pallida</name>
    <name type="common">Potato cyst nematode worm</name>
    <name type="synonym">Heterodera pallida</name>
    <dbReference type="NCBI Taxonomy" id="36090"/>
    <lineage>
        <taxon>Eukaryota</taxon>
        <taxon>Metazoa</taxon>
        <taxon>Ecdysozoa</taxon>
        <taxon>Nematoda</taxon>
        <taxon>Chromadorea</taxon>
        <taxon>Rhabditida</taxon>
        <taxon>Tylenchina</taxon>
        <taxon>Tylenchomorpha</taxon>
        <taxon>Tylenchoidea</taxon>
        <taxon>Heteroderidae</taxon>
        <taxon>Heteroderinae</taxon>
        <taxon>Globodera</taxon>
    </lineage>
</organism>
<dbReference type="AlphaFoldDB" id="A0A183BVL7"/>
<sequence length="527" mass="56266">MIAKSVPKNVFAMTSVPSGGGGQIGADPAQLPAGLQQQNVAQQHPDGVQDGQAGARLQQQQTQTGNVAIPQQVQVSNFAVRPAGAMFNQYGWQQGQALVVPFNQQQRADGALFNQYGWLAGGGPQHVQQVGGGIGATIPQHGTALPQYVQPNFVQQAGGTPFNQQGPGMRAGVGTAAAAAAVQQVQANVAQFTQQAPGMFGTGGAAIAQHVQPNSMVPVGVTQYQQPVLQQMVGAAVAQHVQPNLGFAARAIGSSSGVMPAQLFHNPLCADGTSSTVFLNTCVPTFKRPLPPLRLHVLWIDFRARQPTPVGELAVANILLGNAEGTRVEASAWRNQAEQLGTLEVGSTYTFFNCRSESPRMATDLWYRISLNTASQIYHTPVDPSAVPPEEGAELTPRQLPAEPPAEVHQEVAGNHQEQLLQPRPAAEHHHHPYRRPVARVPATHTTPASRADVLVLNPGPSRGRPTISPVVLDPRPGTSRRQPLSPLHIINDDDDPHRAGDVFERPPVRRAAQQARAAVREVFEYF</sequence>
<dbReference type="WBParaSite" id="GPLIN_000465500">
    <property type="protein sequence ID" value="GPLIN_000465500"/>
    <property type="gene ID" value="GPLIN_000465500"/>
</dbReference>
<reference evidence="3" key="2">
    <citation type="submission" date="2016-06" db="UniProtKB">
        <authorList>
            <consortium name="WormBaseParasite"/>
        </authorList>
    </citation>
    <scope>IDENTIFICATION</scope>
</reference>
<evidence type="ECO:0000313" key="3">
    <source>
        <dbReference type="WBParaSite" id="GPLIN_000465500"/>
    </source>
</evidence>
<protein>
    <submittedName>
        <fullName evidence="3">PUM-HD domain-containing protein</fullName>
    </submittedName>
</protein>
<evidence type="ECO:0000313" key="2">
    <source>
        <dbReference type="Proteomes" id="UP000050741"/>
    </source>
</evidence>
<feature type="region of interest" description="Disordered" evidence="1">
    <location>
        <begin position="446"/>
        <end position="498"/>
    </location>
</feature>
<reference evidence="2" key="1">
    <citation type="submission" date="2014-05" db="EMBL/GenBank/DDBJ databases">
        <title>The genome and life-stage specific transcriptomes of Globodera pallida elucidate key aspects of plant parasitism by a cyst nematode.</title>
        <authorList>
            <person name="Cotton J.A."/>
            <person name="Lilley C.J."/>
            <person name="Jones L.M."/>
            <person name="Kikuchi T."/>
            <person name="Reid A.J."/>
            <person name="Thorpe P."/>
            <person name="Tsai I.J."/>
            <person name="Beasley H."/>
            <person name="Blok V."/>
            <person name="Cock P.J.A."/>
            <person name="Van den Akker S.E."/>
            <person name="Holroyd N."/>
            <person name="Hunt M."/>
            <person name="Mantelin S."/>
            <person name="Naghra H."/>
            <person name="Pain A."/>
            <person name="Palomares-Rius J.E."/>
            <person name="Zarowiecki M."/>
            <person name="Berriman M."/>
            <person name="Jones J.T."/>
            <person name="Urwin P.E."/>
        </authorList>
    </citation>
    <scope>NUCLEOTIDE SEQUENCE [LARGE SCALE GENOMIC DNA]</scope>
    <source>
        <strain evidence="2">Lindley</strain>
    </source>
</reference>
<proteinExistence type="predicted"/>